<dbReference type="GO" id="GO:0043165">
    <property type="term" value="P:Gram-negative-bacterium-type cell outer membrane assembly"/>
    <property type="evidence" value="ECO:0007669"/>
    <property type="project" value="InterPro"/>
</dbReference>
<dbReference type="EMBL" id="CP031217">
    <property type="protein sequence ID" value="AXH13066.1"/>
    <property type="molecule type" value="Genomic_DNA"/>
</dbReference>
<organism evidence="2 4">
    <name type="scientific">Halarcobacter bivalviorum</name>
    <dbReference type="NCBI Taxonomy" id="663364"/>
    <lineage>
        <taxon>Bacteria</taxon>
        <taxon>Pseudomonadati</taxon>
        <taxon>Campylobacterota</taxon>
        <taxon>Epsilonproteobacteria</taxon>
        <taxon>Campylobacterales</taxon>
        <taxon>Arcobacteraceae</taxon>
        <taxon>Halarcobacter</taxon>
    </lineage>
</organism>
<proteinExistence type="predicted"/>
<keyword evidence="4" id="KW-1185">Reference proteome</keyword>
<evidence type="ECO:0000313" key="4">
    <source>
        <dbReference type="Proteomes" id="UP000289193"/>
    </source>
</evidence>
<evidence type="ECO:0000313" key="2">
    <source>
        <dbReference type="EMBL" id="RXK09131.1"/>
    </source>
</evidence>
<name>A0AAX2A8Z9_9BACT</name>
<reference evidence="2 4" key="1">
    <citation type="submission" date="2017-10" db="EMBL/GenBank/DDBJ databases">
        <title>Genomics of the genus Arcobacter.</title>
        <authorList>
            <person name="Perez-Cataluna A."/>
            <person name="Figueras M.J."/>
        </authorList>
    </citation>
    <scope>NUCLEOTIDE SEQUENCE [LARGE SCALE GENOMIC DNA]</scope>
    <source>
        <strain evidence="2 4">CECT 7835</strain>
    </source>
</reference>
<dbReference type="Pfam" id="PF04390">
    <property type="entry name" value="LptE"/>
    <property type="match status" value="1"/>
</dbReference>
<dbReference type="Proteomes" id="UP000253850">
    <property type="component" value="Chromosome"/>
</dbReference>
<evidence type="ECO:0000313" key="1">
    <source>
        <dbReference type="EMBL" id="AXH13066.1"/>
    </source>
</evidence>
<gene>
    <name evidence="1" type="primary">lptE</name>
    <name evidence="1" type="ORF">ABIV_2091</name>
    <name evidence="2" type="ORF">CRV05_11120</name>
</gene>
<accession>A0AAX2A8Z9</accession>
<sequence>MKNGLLVLLVVFLFTACGYKPSSHYAKRQLEGSIFVNLIINLEDPRNAVIIKDAMHELIVHRLDSNLVFDKKLADTILDVKLNSVGMQELQDDEDGYNNLYRAVVTILVAYHKDGAKKSFTVSGDYEFSINKGSTITDSKRFEAIRNAATKALEEVISKLAVQSFEKKK</sequence>
<dbReference type="KEGG" id="hbv:ABIV_2091"/>
<dbReference type="PROSITE" id="PS51257">
    <property type="entry name" value="PROKAR_LIPOPROTEIN"/>
    <property type="match status" value="1"/>
</dbReference>
<reference evidence="1 3" key="2">
    <citation type="submission" date="2018-07" db="EMBL/GenBank/DDBJ databases">
        <title>Complete genome of the Arcobacter bivalviorum type strain LMG 26154.</title>
        <authorList>
            <person name="Miller W.G."/>
            <person name="Yee E."/>
            <person name="Bono J.L."/>
        </authorList>
    </citation>
    <scope>NUCLEOTIDE SEQUENCE [LARGE SCALE GENOMIC DNA]</scope>
    <source>
        <strain evidence="1 3">LMG 26154</strain>
    </source>
</reference>
<protein>
    <submittedName>
        <fullName evidence="1">Lipooligosaccharide transport system, OM translocon component LptE</fullName>
    </submittedName>
</protein>
<evidence type="ECO:0000313" key="3">
    <source>
        <dbReference type="Proteomes" id="UP000253850"/>
    </source>
</evidence>
<dbReference type="Proteomes" id="UP000289193">
    <property type="component" value="Unassembled WGS sequence"/>
</dbReference>
<dbReference type="EMBL" id="PDKM01000007">
    <property type="protein sequence ID" value="RXK09131.1"/>
    <property type="molecule type" value="Genomic_DNA"/>
</dbReference>
<dbReference type="RefSeq" id="WP_114839867.1">
    <property type="nucleotide sequence ID" value="NZ_CP031217.1"/>
</dbReference>
<dbReference type="GO" id="GO:0019867">
    <property type="term" value="C:outer membrane"/>
    <property type="evidence" value="ECO:0007669"/>
    <property type="project" value="InterPro"/>
</dbReference>
<dbReference type="InterPro" id="IPR007485">
    <property type="entry name" value="LPS_assembly_LptE"/>
</dbReference>
<dbReference type="AlphaFoldDB" id="A0AAX2A8Z9"/>